<keyword evidence="3" id="KW-0808">Transferase</keyword>
<dbReference type="GeneID" id="59234431"/>
<dbReference type="InterPro" id="IPR013749">
    <property type="entry name" value="PM/HMP-P_kinase-1"/>
</dbReference>
<dbReference type="GO" id="GO:0008478">
    <property type="term" value="F:pyridoxal kinase activity"/>
    <property type="evidence" value="ECO:0007669"/>
    <property type="project" value="UniProtKB-EC"/>
</dbReference>
<dbReference type="GO" id="GO:0005829">
    <property type="term" value="C:cytosol"/>
    <property type="evidence" value="ECO:0007669"/>
    <property type="project" value="TreeGrafter"/>
</dbReference>
<evidence type="ECO:0000313" key="8">
    <source>
        <dbReference type="EMBL" id="QLG70795.1"/>
    </source>
</evidence>
<organism evidence="8 9">
    <name type="scientific">Zygotorulaspora mrakii</name>
    <name type="common">Zygosaccharomyces mrakii</name>
    <dbReference type="NCBI Taxonomy" id="42260"/>
    <lineage>
        <taxon>Eukaryota</taxon>
        <taxon>Fungi</taxon>
        <taxon>Dikarya</taxon>
        <taxon>Ascomycota</taxon>
        <taxon>Saccharomycotina</taxon>
        <taxon>Saccharomycetes</taxon>
        <taxon>Saccharomycetales</taxon>
        <taxon>Saccharomycetaceae</taxon>
        <taxon>Zygotorulaspora</taxon>
    </lineage>
</organism>
<dbReference type="GO" id="GO:0009443">
    <property type="term" value="P:pyridoxal 5'-phosphate salvage"/>
    <property type="evidence" value="ECO:0007669"/>
    <property type="project" value="InterPro"/>
</dbReference>
<gene>
    <name evidence="8" type="ORF">HG535_0A07370</name>
</gene>
<dbReference type="EC" id="2.7.1.35" evidence="2"/>
<dbReference type="PANTHER" id="PTHR10534:SF12">
    <property type="entry name" value="PYRIDOXAL KINASE BUD17-RELATED"/>
    <property type="match status" value="1"/>
</dbReference>
<dbReference type="InterPro" id="IPR029056">
    <property type="entry name" value="Ribokinase-like"/>
</dbReference>
<keyword evidence="6" id="KW-0067">ATP-binding</keyword>
<dbReference type="Gene3D" id="3.40.1190.20">
    <property type="match status" value="1"/>
</dbReference>
<dbReference type="Proteomes" id="UP000509704">
    <property type="component" value="Chromosome 1"/>
</dbReference>
<name>A0A7H9AWQ7_ZYGMR</name>
<proteinExistence type="inferred from homology"/>
<evidence type="ECO:0000256" key="5">
    <source>
        <dbReference type="ARBA" id="ARBA00022777"/>
    </source>
</evidence>
<dbReference type="OrthoDB" id="2104723at2759"/>
<dbReference type="Pfam" id="PF08543">
    <property type="entry name" value="Phos_pyr_kin"/>
    <property type="match status" value="1"/>
</dbReference>
<evidence type="ECO:0000256" key="4">
    <source>
        <dbReference type="ARBA" id="ARBA00022741"/>
    </source>
</evidence>
<evidence type="ECO:0000259" key="7">
    <source>
        <dbReference type="Pfam" id="PF08543"/>
    </source>
</evidence>
<dbReference type="RefSeq" id="XP_037142523.1">
    <property type="nucleotide sequence ID" value="XM_037286628.1"/>
</dbReference>
<keyword evidence="5" id="KW-0418">Kinase</keyword>
<feature type="domain" description="Pyridoxamine kinase/Phosphomethylpyrimidine kinase" evidence="7">
    <location>
        <begin position="85"/>
        <end position="245"/>
    </location>
</feature>
<dbReference type="PANTHER" id="PTHR10534">
    <property type="entry name" value="PYRIDOXAL KINASE"/>
    <property type="match status" value="1"/>
</dbReference>
<dbReference type="AlphaFoldDB" id="A0A7H9AWQ7"/>
<dbReference type="GO" id="GO:0005524">
    <property type="term" value="F:ATP binding"/>
    <property type="evidence" value="ECO:0007669"/>
    <property type="project" value="UniProtKB-KW"/>
</dbReference>
<dbReference type="NCBIfam" id="TIGR00687">
    <property type="entry name" value="pyridox_kin"/>
    <property type="match status" value="1"/>
</dbReference>
<reference evidence="8 9" key="1">
    <citation type="submission" date="2020-07" db="EMBL/GenBank/DDBJ databases">
        <title>The yeast mating-type switching endonuclease HO is a domesticated member of an unorthodox homing genetic element family.</title>
        <authorList>
            <person name="Coughlan A.Y."/>
            <person name="Lombardi L."/>
            <person name="Braun-Galleani S."/>
            <person name="Martos A.R."/>
            <person name="Galeote V."/>
            <person name="Bigey F."/>
            <person name="Dequin S."/>
            <person name="Byrne K.P."/>
            <person name="Wolfe K.H."/>
        </authorList>
    </citation>
    <scope>NUCLEOTIDE SEQUENCE [LARGE SCALE GENOMIC DNA]</scope>
    <source>
        <strain evidence="8 9">NRRL Y-6702</strain>
    </source>
</reference>
<dbReference type="KEGG" id="zmk:HG535_0A07370"/>
<evidence type="ECO:0000256" key="6">
    <source>
        <dbReference type="ARBA" id="ARBA00022840"/>
    </source>
</evidence>
<evidence type="ECO:0000256" key="1">
    <source>
        <dbReference type="ARBA" id="ARBA00008805"/>
    </source>
</evidence>
<dbReference type="InterPro" id="IPR004625">
    <property type="entry name" value="PyrdxlKinase"/>
</dbReference>
<evidence type="ECO:0000313" key="9">
    <source>
        <dbReference type="Proteomes" id="UP000509704"/>
    </source>
</evidence>
<keyword evidence="4" id="KW-0547">Nucleotide-binding</keyword>
<protein>
    <recommendedName>
        <fullName evidence="2">pyridoxal kinase</fullName>
        <ecNumber evidence="2">2.7.1.35</ecNumber>
    </recommendedName>
</protein>
<dbReference type="SUPFAM" id="SSF53613">
    <property type="entry name" value="Ribokinase-like"/>
    <property type="match status" value="1"/>
</dbReference>
<keyword evidence="9" id="KW-1185">Reference proteome</keyword>
<comment type="similarity">
    <text evidence="1">Belongs to the pyridoxine kinase family.</text>
</comment>
<evidence type="ECO:0000256" key="2">
    <source>
        <dbReference type="ARBA" id="ARBA00012104"/>
    </source>
</evidence>
<dbReference type="CDD" id="cd01173">
    <property type="entry name" value="pyridoxal_pyridoxamine_kinase"/>
    <property type="match status" value="1"/>
</dbReference>
<accession>A0A7H9AWQ7</accession>
<dbReference type="EMBL" id="CP058604">
    <property type="protein sequence ID" value="QLG70795.1"/>
    <property type="molecule type" value="Genomic_DNA"/>
</dbReference>
<evidence type="ECO:0000256" key="3">
    <source>
        <dbReference type="ARBA" id="ARBA00022679"/>
    </source>
</evidence>
<sequence>MLNHIEKGECVRTPKVLSIQSHVVHGYVGNKAATFPLQYKGWDVDVLNTVQLSNHPGYGKFTGHKAKASDVYDILKKGLLGDLNMTYDAILTGYIPCTDTLKLLSQTLGDACKKDHRLKWIVDPVLGDNGKLYVSDKNVPVYKCILRENRLFMVTPNQFEMETLTGMGITSLESLRQGFIKFHNLYPLVERVVITSMEITISDDNTDYLVCACCDFVAKPDAVHYFKVPKLNAHFSGSGDLFTALLLDCLLHPTAKQPLDLSHTVSAVLSLVDDILLRTMDLTLSKGDFLTNKPSVINDLKLVNCLDLLAQPPGSHTTTRFRPTSIELFR</sequence>